<evidence type="ECO:0000256" key="1">
    <source>
        <dbReference type="SAM" id="Phobius"/>
    </source>
</evidence>
<keyword evidence="3" id="KW-1185">Reference proteome</keyword>
<comment type="caution">
    <text evidence="2">The sequence shown here is derived from an EMBL/GenBank/DDBJ whole genome shotgun (WGS) entry which is preliminary data.</text>
</comment>
<accession>A0A2T6AQG7</accession>
<dbReference type="OrthoDB" id="7864204at2"/>
<keyword evidence="1" id="KW-0472">Membrane</keyword>
<organism evidence="2 3">
    <name type="scientific">Allosediminivita pacifica</name>
    <dbReference type="NCBI Taxonomy" id="1267769"/>
    <lineage>
        <taxon>Bacteria</taxon>
        <taxon>Pseudomonadati</taxon>
        <taxon>Pseudomonadota</taxon>
        <taxon>Alphaproteobacteria</taxon>
        <taxon>Rhodobacterales</taxon>
        <taxon>Paracoccaceae</taxon>
        <taxon>Allosediminivita</taxon>
    </lineage>
</organism>
<name>A0A2T6AQG7_9RHOB</name>
<dbReference type="RefSeq" id="WP_107977427.1">
    <property type="nucleotide sequence ID" value="NZ_BMEZ01000019.1"/>
</dbReference>
<dbReference type="EMBL" id="QBKN01000018">
    <property type="protein sequence ID" value="PTX46037.1"/>
    <property type="molecule type" value="Genomic_DNA"/>
</dbReference>
<sequence length="78" mass="8646">MTAIDIRPRGLLYSLPVIGWFARDLARDPEGHIWYFLVIVLTLAILAVKTWGLVALALPAVLFTPVMFVILVLISVGK</sequence>
<keyword evidence="1" id="KW-0812">Transmembrane</keyword>
<proteinExistence type="predicted"/>
<feature type="transmembrane region" description="Helical" evidence="1">
    <location>
        <begin position="33"/>
        <end position="51"/>
    </location>
</feature>
<evidence type="ECO:0000313" key="3">
    <source>
        <dbReference type="Proteomes" id="UP000244069"/>
    </source>
</evidence>
<feature type="transmembrane region" description="Helical" evidence="1">
    <location>
        <begin position="57"/>
        <end position="76"/>
    </location>
</feature>
<dbReference type="Proteomes" id="UP000244069">
    <property type="component" value="Unassembled WGS sequence"/>
</dbReference>
<protein>
    <submittedName>
        <fullName evidence="2">Uncharacterized protein</fullName>
    </submittedName>
</protein>
<evidence type="ECO:0000313" key="2">
    <source>
        <dbReference type="EMBL" id="PTX46037.1"/>
    </source>
</evidence>
<keyword evidence="1" id="KW-1133">Transmembrane helix</keyword>
<gene>
    <name evidence="2" type="ORF">C8N44_11812</name>
</gene>
<reference evidence="2 3" key="1">
    <citation type="submission" date="2018-04" db="EMBL/GenBank/DDBJ databases">
        <title>Genomic Encyclopedia of Archaeal and Bacterial Type Strains, Phase II (KMG-II): from individual species to whole genera.</title>
        <authorList>
            <person name="Goeker M."/>
        </authorList>
    </citation>
    <scope>NUCLEOTIDE SEQUENCE [LARGE SCALE GENOMIC DNA]</scope>
    <source>
        <strain evidence="2 3">DSM 29329</strain>
    </source>
</reference>
<dbReference type="AlphaFoldDB" id="A0A2T6AQG7"/>